<name>A0A3M0AJ13_9GAMM</name>
<dbReference type="InterPro" id="IPR059020">
    <property type="entry name" value="CapW_CTD"/>
</dbReference>
<dbReference type="InterPro" id="IPR026881">
    <property type="entry name" value="WYL_dom"/>
</dbReference>
<dbReference type="Pfam" id="PF26107">
    <property type="entry name" value="BrxR_CTD"/>
    <property type="match status" value="1"/>
</dbReference>
<dbReference type="AlphaFoldDB" id="A0A3M0AJ13"/>
<dbReference type="Pfam" id="PF26109">
    <property type="entry name" value="WHD_BrxR"/>
    <property type="match status" value="1"/>
</dbReference>
<keyword evidence="4" id="KW-0238">DNA-binding</keyword>
<dbReference type="InterPro" id="IPR016634">
    <property type="entry name" value="CapW-like"/>
</dbReference>
<evidence type="ECO:0000259" key="1">
    <source>
        <dbReference type="Pfam" id="PF13280"/>
    </source>
</evidence>
<dbReference type="InterPro" id="IPR059019">
    <property type="entry name" value="WHD_CapW"/>
</dbReference>
<protein>
    <submittedName>
        <fullName evidence="4">Putative DNA-binding transcriptional regulator YafY</fullName>
    </submittedName>
</protein>
<dbReference type="InterPro" id="IPR051534">
    <property type="entry name" value="CBASS_pafABC_assoc_protein"/>
</dbReference>
<proteinExistence type="predicted"/>
<dbReference type="PANTHER" id="PTHR34580:SF3">
    <property type="entry name" value="PROTEIN PAFB"/>
    <property type="match status" value="1"/>
</dbReference>
<dbReference type="Proteomes" id="UP000267187">
    <property type="component" value="Unassembled WGS sequence"/>
</dbReference>
<dbReference type="PIRSF" id="PIRSF015558">
    <property type="entry name" value="Txn_reg_DeoR_prd"/>
    <property type="match status" value="1"/>
</dbReference>
<dbReference type="Pfam" id="PF13280">
    <property type="entry name" value="WYL"/>
    <property type="match status" value="1"/>
</dbReference>
<organism evidence="4 5">
    <name type="scientific">Umboniibacter marinipuniceus</name>
    <dbReference type="NCBI Taxonomy" id="569599"/>
    <lineage>
        <taxon>Bacteria</taxon>
        <taxon>Pseudomonadati</taxon>
        <taxon>Pseudomonadota</taxon>
        <taxon>Gammaproteobacteria</taxon>
        <taxon>Cellvibrionales</taxon>
        <taxon>Cellvibrionaceae</taxon>
        <taxon>Umboniibacter</taxon>
    </lineage>
</organism>
<evidence type="ECO:0000259" key="3">
    <source>
        <dbReference type="Pfam" id="PF26109"/>
    </source>
</evidence>
<feature type="domain" description="DNA-binding transcriptional repressor CapW winged helix-turn-helix" evidence="3">
    <location>
        <begin position="8"/>
        <end position="90"/>
    </location>
</feature>
<dbReference type="PANTHER" id="PTHR34580">
    <property type="match status" value="1"/>
</dbReference>
<dbReference type="RefSeq" id="WP_121876017.1">
    <property type="nucleotide sequence ID" value="NZ_REFJ01000001.1"/>
</dbReference>
<dbReference type="PROSITE" id="PS52050">
    <property type="entry name" value="WYL"/>
    <property type="match status" value="1"/>
</dbReference>
<evidence type="ECO:0000259" key="2">
    <source>
        <dbReference type="Pfam" id="PF26107"/>
    </source>
</evidence>
<dbReference type="OrthoDB" id="6400324at2"/>
<sequence length="296" mass="33618">MGWPLRWDLLFRYRLIEIIAKWEGRLTTTHLTKGFGISRQQASKDINSYLAGIAPGNLVYDKHAKGYVPSSTFQPELTVGTSDEYLHLLARSSDISASFEEIDMGFRSTVSIKPTNRNIDPEILKPIVQAIREKKRVDINYTSLSSGEMSERIVSPHSLVCTPIRWHFRGYCEKARDYRDFVLSRVHGIPDINDKASFTESSDQAWRQRNSIEIIADRRLTTKQKSVIEKDYGMIKGKLIIDTRSALIKYVLDAYNINPELKNDSPLSQQIEVGNLEEIAGWLPVPTGTVLVNSDS</sequence>
<gene>
    <name evidence="4" type="ORF">DFR27_0665</name>
</gene>
<evidence type="ECO:0000313" key="5">
    <source>
        <dbReference type="Proteomes" id="UP000267187"/>
    </source>
</evidence>
<accession>A0A3M0AJ13</accession>
<comment type="caution">
    <text evidence="4">The sequence shown here is derived from an EMBL/GenBank/DDBJ whole genome shotgun (WGS) entry which is preliminary data.</text>
</comment>
<keyword evidence="5" id="KW-1185">Reference proteome</keyword>
<feature type="domain" description="WYL" evidence="1">
    <location>
        <begin position="122"/>
        <end position="188"/>
    </location>
</feature>
<feature type="domain" description="DNA-binding transcriptional repressor CapW C-terminal dimerisation" evidence="2">
    <location>
        <begin position="211"/>
        <end position="279"/>
    </location>
</feature>
<dbReference type="GO" id="GO:0003677">
    <property type="term" value="F:DNA binding"/>
    <property type="evidence" value="ECO:0007669"/>
    <property type="project" value="UniProtKB-KW"/>
</dbReference>
<dbReference type="EMBL" id="REFJ01000001">
    <property type="protein sequence ID" value="RMA82708.1"/>
    <property type="molecule type" value="Genomic_DNA"/>
</dbReference>
<reference evidence="4 5" key="1">
    <citation type="submission" date="2018-10" db="EMBL/GenBank/DDBJ databases">
        <title>Genomic Encyclopedia of Type Strains, Phase IV (KMG-IV): sequencing the most valuable type-strain genomes for metagenomic binning, comparative biology and taxonomic classification.</title>
        <authorList>
            <person name="Goeker M."/>
        </authorList>
    </citation>
    <scope>NUCLEOTIDE SEQUENCE [LARGE SCALE GENOMIC DNA]</scope>
    <source>
        <strain evidence="4 5">DSM 25080</strain>
    </source>
</reference>
<evidence type="ECO:0000313" key="4">
    <source>
        <dbReference type="EMBL" id="RMA82708.1"/>
    </source>
</evidence>